<feature type="domain" description="SnoaL-like" evidence="1">
    <location>
        <begin position="10"/>
        <end position="147"/>
    </location>
</feature>
<keyword evidence="3" id="KW-1185">Reference proteome</keyword>
<evidence type="ECO:0000313" key="3">
    <source>
        <dbReference type="Proteomes" id="UP001500842"/>
    </source>
</evidence>
<dbReference type="Proteomes" id="UP001500842">
    <property type="component" value="Unassembled WGS sequence"/>
</dbReference>
<dbReference type="Pfam" id="PF13577">
    <property type="entry name" value="SnoaL_4"/>
    <property type="match status" value="1"/>
</dbReference>
<dbReference type="InterPro" id="IPR032710">
    <property type="entry name" value="NTF2-like_dom_sf"/>
</dbReference>
<comment type="caution">
    <text evidence="2">The sequence shown here is derived from an EMBL/GenBank/DDBJ whole genome shotgun (WGS) entry which is preliminary data.</text>
</comment>
<evidence type="ECO:0000313" key="2">
    <source>
        <dbReference type="EMBL" id="GAA1518336.1"/>
    </source>
</evidence>
<dbReference type="EMBL" id="BAAAOR010000016">
    <property type="protein sequence ID" value="GAA1518336.1"/>
    <property type="molecule type" value="Genomic_DNA"/>
</dbReference>
<reference evidence="2 3" key="1">
    <citation type="journal article" date="2019" name="Int. J. Syst. Evol. Microbiol.">
        <title>The Global Catalogue of Microorganisms (GCM) 10K type strain sequencing project: providing services to taxonomists for standard genome sequencing and annotation.</title>
        <authorList>
            <consortium name="The Broad Institute Genomics Platform"/>
            <consortium name="The Broad Institute Genome Sequencing Center for Infectious Disease"/>
            <person name="Wu L."/>
            <person name="Ma J."/>
        </authorList>
    </citation>
    <scope>NUCLEOTIDE SEQUENCE [LARGE SCALE GENOMIC DNA]</scope>
    <source>
        <strain evidence="2 3">JCM 14942</strain>
    </source>
</reference>
<dbReference type="RefSeq" id="WP_141005690.1">
    <property type="nucleotide sequence ID" value="NZ_BAAAOR010000016.1"/>
</dbReference>
<organism evidence="2 3">
    <name type="scientific">Nocardioides humi</name>
    <dbReference type="NCBI Taxonomy" id="449461"/>
    <lineage>
        <taxon>Bacteria</taxon>
        <taxon>Bacillati</taxon>
        <taxon>Actinomycetota</taxon>
        <taxon>Actinomycetes</taxon>
        <taxon>Propionibacteriales</taxon>
        <taxon>Nocardioidaceae</taxon>
        <taxon>Nocardioides</taxon>
    </lineage>
</organism>
<name>A0ABN2AG88_9ACTN</name>
<dbReference type="CDD" id="cd00531">
    <property type="entry name" value="NTF2_like"/>
    <property type="match status" value="1"/>
</dbReference>
<proteinExistence type="predicted"/>
<dbReference type="SUPFAM" id="SSF54427">
    <property type="entry name" value="NTF2-like"/>
    <property type="match status" value="1"/>
</dbReference>
<evidence type="ECO:0000259" key="1">
    <source>
        <dbReference type="Pfam" id="PF13577"/>
    </source>
</evidence>
<dbReference type="Gene3D" id="3.10.450.50">
    <property type="match status" value="1"/>
</dbReference>
<sequence length="159" mass="17522">MSAPTERSPREVADRLAIYELYARYAQAADLEDGAAYASCFTEDGWTDISSFGHTAASFRERGLNCLDETGKVRGRANLTAVATKRPGQPLYRHLTMNAHVSSYEGDRALGSAYFVVLSPDGAIHQFGRYEDVIVRDVDGAWRFAERMDLAAYNSGSTL</sequence>
<gene>
    <name evidence="2" type="ORF">GCM10009788_23000</name>
</gene>
<dbReference type="InterPro" id="IPR037401">
    <property type="entry name" value="SnoaL-like"/>
</dbReference>
<protein>
    <recommendedName>
        <fullName evidence="1">SnoaL-like domain-containing protein</fullName>
    </recommendedName>
</protein>
<accession>A0ABN2AG88</accession>